<organism evidence="3 4">
    <name type="scientific">Allocatelliglobosispora scoriae</name>
    <dbReference type="NCBI Taxonomy" id="643052"/>
    <lineage>
        <taxon>Bacteria</taxon>
        <taxon>Bacillati</taxon>
        <taxon>Actinomycetota</taxon>
        <taxon>Actinomycetes</taxon>
        <taxon>Micromonosporales</taxon>
        <taxon>Micromonosporaceae</taxon>
        <taxon>Allocatelliglobosispora</taxon>
    </lineage>
</organism>
<keyword evidence="2" id="KW-0472">Membrane</keyword>
<protein>
    <submittedName>
        <fullName evidence="3">Uncharacterized protein</fullName>
    </submittedName>
</protein>
<dbReference type="Proteomes" id="UP000587527">
    <property type="component" value="Unassembled WGS sequence"/>
</dbReference>
<reference evidence="3 4" key="1">
    <citation type="submission" date="2020-08" db="EMBL/GenBank/DDBJ databases">
        <title>Sequencing the genomes of 1000 actinobacteria strains.</title>
        <authorList>
            <person name="Klenk H.-P."/>
        </authorList>
    </citation>
    <scope>NUCLEOTIDE SEQUENCE [LARGE SCALE GENOMIC DNA]</scope>
    <source>
        <strain evidence="3 4">DSM 45362</strain>
    </source>
</reference>
<name>A0A841BL16_9ACTN</name>
<gene>
    <name evidence="3" type="ORF">F4553_001268</name>
</gene>
<evidence type="ECO:0000256" key="1">
    <source>
        <dbReference type="SAM" id="MobiDB-lite"/>
    </source>
</evidence>
<evidence type="ECO:0000313" key="3">
    <source>
        <dbReference type="EMBL" id="MBB5867889.1"/>
    </source>
</evidence>
<feature type="region of interest" description="Disordered" evidence="1">
    <location>
        <begin position="212"/>
        <end position="237"/>
    </location>
</feature>
<dbReference type="RefSeq" id="WP_184833389.1">
    <property type="nucleotide sequence ID" value="NZ_JACHMN010000002.1"/>
</dbReference>
<dbReference type="AlphaFoldDB" id="A0A841BL16"/>
<accession>A0A841BL16</accession>
<dbReference type="EMBL" id="JACHMN010000002">
    <property type="protein sequence ID" value="MBB5867889.1"/>
    <property type="molecule type" value="Genomic_DNA"/>
</dbReference>
<feature type="transmembrane region" description="Helical" evidence="2">
    <location>
        <begin position="34"/>
        <end position="54"/>
    </location>
</feature>
<proteinExistence type="predicted"/>
<keyword evidence="2" id="KW-1133">Transmembrane helix</keyword>
<sequence length="237" mass="25337">MRFVKAAVLGLLGLAILGATVVLTVKGTQSPSAGMTIAIALMGAIGVPIGFGALNLARQATQRPDAALLKHEAEAKRRTAAALEDAETAERLKAELDAFVALRARRLEIERRRQELKASAAALVDMHRELGTAEKQLGVAESAFDPQVAQILDEVMGLRLTTEYRAVKFYLGTMDRMLSIFLPIPAGGSLVESSERLMTVLDRRRMRRLAKLAPEALSQPGTSAPTPPTAPNGSSAQ</sequence>
<keyword evidence="2" id="KW-0812">Transmembrane</keyword>
<evidence type="ECO:0000313" key="4">
    <source>
        <dbReference type="Proteomes" id="UP000587527"/>
    </source>
</evidence>
<comment type="caution">
    <text evidence="3">The sequence shown here is derived from an EMBL/GenBank/DDBJ whole genome shotgun (WGS) entry which is preliminary data.</text>
</comment>
<keyword evidence="4" id="KW-1185">Reference proteome</keyword>
<evidence type="ECO:0000256" key="2">
    <source>
        <dbReference type="SAM" id="Phobius"/>
    </source>
</evidence>